<evidence type="ECO:0000313" key="3">
    <source>
        <dbReference type="EMBL" id="MFC6058311.1"/>
    </source>
</evidence>
<sequence length="165" mass="17272">MRLTRPMLALTGAVAVLALAGCGSGGEDTNGDGKSEAPVMATGSLEHLAAEVKCEPNMQTDADTIRQAICKKGKEKYVLATFATDRGQREWIETAKDYGGFYLVGRKWVAVGEENLLEDLRGRLGGDVEEGIDHSSMDHGGGAHPSGPAGEKKEGGHSGHAGHEG</sequence>
<dbReference type="RefSeq" id="WP_386400939.1">
    <property type="nucleotide sequence ID" value="NZ_JBHSPT010000052.1"/>
</dbReference>
<organism evidence="3 4">
    <name type="scientific">Streptomyces pratens</name>
    <dbReference type="NCBI Taxonomy" id="887456"/>
    <lineage>
        <taxon>Bacteria</taxon>
        <taxon>Bacillati</taxon>
        <taxon>Actinomycetota</taxon>
        <taxon>Actinomycetes</taxon>
        <taxon>Kitasatosporales</taxon>
        <taxon>Streptomycetaceae</taxon>
        <taxon>Streptomyces</taxon>
    </lineage>
</organism>
<evidence type="ECO:0008006" key="5">
    <source>
        <dbReference type="Google" id="ProtNLM"/>
    </source>
</evidence>
<comment type="caution">
    <text evidence="3">The sequence shown here is derived from an EMBL/GenBank/DDBJ whole genome shotgun (WGS) entry which is preliminary data.</text>
</comment>
<name>A0ABW1M3A4_9ACTN</name>
<gene>
    <name evidence="3" type="ORF">ACFP50_23480</name>
</gene>
<protein>
    <recommendedName>
        <fullName evidence="5">Lipoprotein</fullName>
    </recommendedName>
</protein>
<feature type="signal peptide" evidence="2">
    <location>
        <begin position="1"/>
        <end position="20"/>
    </location>
</feature>
<keyword evidence="2" id="KW-0732">Signal</keyword>
<feature type="compositionally biased region" description="Basic and acidic residues" evidence="1">
    <location>
        <begin position="150"/>
        <end position="165"/>
    </location>
</feature>
<evidence type="ECO:0000256" key="1">
    <source>
        <dbReference type="SAM" id="MobiDB-lite"/>
    </source>
</evidence>
<dbReference type="Proteomes" id="UP001596242">
    <property type="component" value="Unassembled WGS sequence"/>
</dbReference>
<keyword evidence="4" id="KW-1185">Reference proteome</keyword>
<accession>A0ABW1M3A4</accession>
<reference evidence="4" key="1">
    <citation type="journal article" date="2019" name="Int. J. Syst. Evol. Microbiol.">
        <title>The Global Catalogue of Microorganisms (GCM) 10K type strain sequencing project: providing services to taxonomists for standard genome sequencing and annotation.</title>
        <authorList>
            <consortium name="The Broad Institute Genomics Platform"/>
            <consortium name="The Broad Institute Genome Sequencing Center for Infectious Disease"/>
            <person name="Wu L."/>
            <person name="Ma J."/>
        </authorList>
    </citation>
    <scope>NUCLEOTIDE SEQUENCE [LARGE SCALE GENOMIC DNA]</scope>
    <source>
        <strain evidence="4">JCM 12763</strain>
    </source>
</reference>
<evidence type="ECO:0000313" key="4">
    <source>
        <dbReference type="Proteomes" id="UP001596242"/>
    </source>
</evidence>
<evidence type="ECO:0000256" key="2">
    <source>
        <dbReference type="SAM" id="SignalP"/>
    </source>
</evidence>
<feature type="chain" id="PRO_5045771476" description="Lipoprotein" evidence="2">
    <location>
        <begin position="21"/>
        <end position="165"/>
    </location>
</feature>
<dbReference type="PROSITE" id="PS51257">
    <property type="entry name" value="PROKAR_LIPOPROTEIN"/>
    <property type="match status" value="1"/>
</dbReference>
<feature type="compositionally biased region" description="Basic and acidic residues" evidence="1">
    <location>
        <begin position="127"/>
        <end position="137"/>
    </location>
</feature>
<proteinExistence type="predicted"/>
<dbReference type="EMBL" id="JBHSPT010000052">
    <property type="protein sequence ID" value="MFC6058311.1"/>
    <property type="molecule type" value="Genomic_DNA"/>
</dbReference>
<feature type="region of interest" description="Disordered" evidence="1">
    <location>
        <begin position="127"/>
        <end position="165"/>
    </location>
</feature>